<dbReference type="RefSeq" id="XP_024084139.1">
    <property type="nucleotide sequence ID" value="XM_024228371.1"/>
</dbReference>
<dbReference type="PROSITE" id="PS50835">
    <property type="entry name" value="IG_LIKE"/>
    <property type="match status" value="1"/>
</dbReference>
<proteinExistence type="predicted"/>
<dbReference type="CDD" id="cd00099">
    <property type="entry name" value="IgV"/>
    <property type="match status" value="1"/>
</dbReference>
<dbReference type="SMART" id="SM00408">
    <property type="entry name" value="IGc2"/>
    <property type="match status" value="1"/>
</dbReference>
<dbReference type="EnsemblMetazoa" id="XM_024228371.1">
    <property type="protein sequence ID" value="XP_024084139.1"/>
    <property type="gene ID" value="LOC106664048"/>
</dbReference>
<dbReference type="PANTHER" id="PTHR23279">
    <property type="entry name" value="DEFECTIVE PROBOSCIS EXTENSION RESPONSE DPR -RELATED"/>
    <property type="match status" value="1"/>
</dbReference>
<evidence type="ECO:0000259" key="1">
    <source>
        <dbReference type="PROSITE" id="PS50835"/>
    </source>
</evidence>
<dbReference type="InterPro" id="IPR013783">
    <property type="entry name" value="Ig-like_fold"/>
</dbReference>
<keyword evidence="3" id="KW-1185">Reference proteome</keyword>
<evidence type="ECO:0000313" key="3">
    <source>
        <dbReference type="Proteomes" id="UP000494040"/>
    </source>
</evidence>
<dbReference type="FunFam" id="2.60.40.10:FF:000129">
    <property type="entry name" value="CLUMA_CG018772, isoform A"/>
    <property type="match status" value="1"/>
</dbReference>
<dbReference type="InterPro" id="IPR036179">
    <property type="entry name" value="Ig-like_dom_sf"/>
</dbReference>
<dbReference type="OrthoDB" id="10031887at2759"/>
<dbReference type="InterPro" id="IPR007110">
    <property type="entry name" value="Ig-like_dom"/>
</dbReference>
<protein>
    <recommendedName>
        <fullName evidence="1">Ig-like domain-containing protein</fullName>
    </recommendedName>
</protein>
<dbReference type="PANTHER" id="PTHR23279:SF37">
    <property type="entry name" value="DEFECTIVE PROBOSCIS EXTENSION RESPONSE 13, ISOFORM B"/>
    <property type="match status" value="1"/>
</dbReference>
<dbReference type="InterPro" id="IPR037448">
    <property type="entry name" value="Zig-8"/>
</dbReference>
<organism evidence="2 3">
    <name type="scientific">Cimex lectularius</name>
    <name type="common">Bed bug</name>
    <name type="synonym">Acanthia lectularia</name>
    <dbReference type="NCBI Taxonomy" id="79782"/>
    <lineage>
        <taxon>Eukaryota</taxon>
        <taxon>Metazoa</taxon>
        <taxon>Ecdysozoa</taxon>
        <taxon>Arthropoda</taxon>
        <taxon>Hexapoda</taxon>
        <taxon>Insecta</taxon>
        <taxon>Pterygota</taxon>
        <taxon>Neoptera</taxon>
        <taxon>Paraneoptera</taxon>
        <taxon>Hemiptera</taxon>
        <taxon>Heteroptera</taxon>
        <taxon>Panheteroptera</taxon>
        <taxon>Cimicomorpha</taxon>
        <taxon>Cimicidae</taxon>
        <taxon>Cimex</taxon>
    </lineage>
</organism>
<name>A0A8I6SN49_CIMLE</name>
<dbReference type="AlphaFoldDB" id="A0A8I6SN49"/>
<dbReference type="InterPro" id="IPR003599">
    <property type="entry name" value="Ig_sub"/>
</dbReference>
<evidence type="ECO:0000313" key="2">
    <source>
        <dbReference type="EnsemblMetazoa" id="XP_024084139.1"/>
    </source>
</evidence>
<dbReference type="KEGG" id="clec:106664048"/>
<accession>A0A8I6SN49</accession>
<dbReference type="Proteomes" id="UP000494040">
    <property type="component" value="Unassembled WGS sequence"/>
</dbReference>
<dbReference type="SUPFAM" id="SSF48726">
    <property type="entry name" value="Immunoglobulin"/>
    <property type="match status" value="1"/>
</dbReference>
<dbReference type="GO" id="GO:0032589">
    <property type="term" value="C:neuron projection membrane"/>
    <property type="evidence" value="ECO:0007669"/>
    <property type="project" value="TreeGrafter"/>
</dbReference>
<dbReference type="GO" id="GO:0050808">
    <property type="term" value="P:synapse organization"/>
    <property type="evidence" value="ECO:0007669"/>
    <property type="project" value="TreeGrafter"/>
</dbReference>
<dbReference type="InterPro" id="IPR003598">
    <property type="entry name" value="Ig_sub2"/>
</dbReference>
<dbReference type="OMA" id="HAWKISA"/>
<dbReference type="SMART" id="SM00409">
    <property type="entry name" value="IG"/>
    <property type="match status" value="1"/>
</dbReference>
<reference evidence="2" key="1">
    <citation type="submission" date="2022-01" db="UniProtKB">
        <authorList>
            <consortium name="EnsemblMetazoa"/>
        </authorList>
    </citation>
    <scope>IDENTIFICATION</scope>
</reference>
<dbReference type="InterPro" id="IPR013106">
    <property type="entry name" value="Ig_V-set"/>
</dbReference>
<dbReference type="Pfam" id="PF07686">
    <property type="entry name" value="V-set"/>
    <property type="match status" value="1"/>
</dbReference>
<dbReference type="Gene3D" id="2.60.40.10">
    <property type="entry name" value="Immunoglobulins"/>
    <property type="match status" value="1"/>
</dbReference>
<dbReference type="GeneID" id="106664048"/>
<feature type="domain" description="Ig-like" evidence="1">
    <location>
        <begin position="35"/>
        <end position="115"/>
    </location>
</feature>
<sequence length="145" mass="16561">MDERKETNTKDWICKGKQGIVFVTKNSSIITVQVGSKVLLPCTIKNLCDGTVSWVRRKDYHLLTVGLAPYAGDDRFHSAHPFNSDDWSLQIKFVELRDAGLYECQVTSHPPSSIFIHLRVVGWDFELLVAKVETRKIKIDYIILP</sequence>